<dbReference type="GO" id="GO:0000725">
    <property type="term" value="P:recombinational repair"/>
    <property type="evidence" value="ECO:0007669"/>
    <property type="project" value="TreeGrafter"/>
</dbReference>
<dbReference type="CDD" id="cd17932">
    <property type="entry name" value="DEXQc_UvrD"/>
    <property type="match status" value="1"/>
</dbReference>
<reference evidence="13 14" key="1">
    <citation type="submission" date="2007-10" db="EMBL/GenBank/DDBJ databases">
        <title>Complete sequence of Desulfococcus oleovorans Hxd3.</title>
        <authorList>
            <consortium name="US DOE Joint Genome Institute"/>
            <person name="Copeland A."/>
            <person name="Lucas S."/>
            <person name="Lapidus A."/>
            <person name="Barry K."/>
            <person name="Glavina del Rio T."/>
            <person name="Dalin E."/>
            <person name="Tice H."/>
            <person name="Pitluck S."/>
            <person name="Kiss H."/>
            <person name="Brettin T."/>
            <person name="Bruce D."/>
            <person name="Detter J.C."/>
            <person name="Han C."/>
            <person name="Schmutz J."/>
            <person name="Larimer F."/>
            <person name="Land M."/>
            <person name="Hauser L."/>
            <person name="Kyrpides N."/>
            <person name="Kim E."/>
            <person name="Wawrik B."/>
            <person name="Richardson P."/>
        </authorList>
    </citation>
    <scope>NUCLEOTIDE SEQUENCE [LARGE SCALE GENOMIC DNA]</scope>
    <source>
        <strain evidence="14">DSM 6200 / JCM 39069 / Hxd3</strain>
    </source>
</reference>
<dbReference type="OrthoDB" id="9810135at2"/>
<dbReference type="HOGENOM" id="CLU_005571_0_0_7"/>
<dbReference type="EMBL" id="CP000859">
    <property type="protein sequence ID" value="ABW66977.1"/>
    <property type="molecule type" value="Genomic_DNA"/>
</dbReference>
<evidence type="ECO:0000259" key="12">
    <source>
        <dbReference type="PROSITE" id="PS51217"/>
    </source>
</evidence>
<dbReference type="PANTHER" id="PTHR11070">
    <property type="entry name" value="UVRD / RECB / PCRA DNA HELICASE FAMILY MEMBER"/>
    <property type="match status" value="1"/>
</dbReference>
<evidence type="ECO:0000256" key="9">
    <source>
        <dbReference type="ARBA" id="ARBA00048988"/>
    </source>
</evidence>
<evidence type="ECO:0000256" key="4">
    <source>
        <dbReference type="ARBA" id="ARBA00022806"/>
    </source>
</evidence>
<dbReference type="RefSeq" id="WP_012174595.1">
    <property type="nucleotide sequence ID" value="NC_009943.1"/>
</dbReference>
<dbReference type="SUPFAM" id="SSF52540">
    <property type="entry name" value="P-loop containing nucleoside triphosphate hydrolases"/>
    <property type="match status" value="1"/>
</dbReference>
<evidence type="ECO:0000313" key="13">
    <source>
        <dbReference type="EMBL" id="ABW66977.1"/>
    </source>
</evidence>
<dbReference type="STRING" id="96561.Dole_1171"/>
<dbReference type="PANTHER" id="PTHR11070:SF59">
    <property type="entry name" value="DNA 3'-5' HELICASE"/>
    <property type="match status" value="1"/>
</dbReference>
<feature type="domain" description="UvrD-like helicase ATP-binding" evidence="11">
    <location>
        <begin position="471"/>
        <end position="748"/>
    </location>
</feature>
<sequence length="1132" mass="122708">MRYIADLHIHSAYSRATSSDLDFEHLYIWAQIKGITVLATGDYTHPAWFAQISEKLVPAEPGLFRLKDDLAKVCDAEVPAACRRPVRFVLSTEISNIYKKAGAVRKNHNLVFMPGLKAAARFNAKLGAIGNIQSDGRPILGMDARNLLETALEVSSDAFFVPAHVWTPWFSLFGSRSGFDAIEACFEDLTDQVFALETGLSSDPPMNWRVSGIDGRTLISNSDAHSPANLGREANLFDTELSYGAMIDAMKTGDPDRFLGTYEFFPEEGKYHLDGHRDCGIRLHPAQTRQHQGLCPVCGKPLTLGVLYRVEELADRDEGSLPAKSHPFYSIIPLPEIISELVGVGPKSKKVVQAYRSVLERLGPEFDILYRLPAEEIVQSGLPLLDVAVSRMREGKVTRSAGYDGAYGRVTLFSDGEIERLKGEQHLFAVPNAPAPAKQVPLVAAPRQASLFEAPDVVPAPVVAEPENITAGLSTAQLAAVNHGAGPMVIVAGPGSGKTRTITCRMAHLIQARQVPAGAVLAITFTNRAAREMADRLAAMLGGNTDLPFVSTFHGFCLGLLREQGGFDAVVLDEYDRRILAKTVLKRAAAGKADGLPGPDRLLDMIASAKQAMLGPGDDLSGVARETAPDLLATLYGDYQALLAENSGCDYEDLICRAVDLLEGHKDVRQTAQQRFVYIFVDEYQDVNHAQYRLIQALAPAGGNICVIGDPDQAIYGFRGASAAYFQTFETDYPGAARFFLEKNYRSTQTIVSAAYHVITGQDDDPGRVRVYSDIAGVPVVTVARLASERAEAVFAGRTIERMVGGLGFHSVDFGKAGYEAPAGLGFADFAVLCRTRRQTEVFADVLESAGIPCHVVSKQRIYAARGVGEAISLLRLAEGQATFIDLEKAGGVLYGATAAKKQAVISAWAKERNLPAAEVLAATERFPVPGLSQAAQRRLAGAARTVAELKARTGHLPVAGRLRFLIENMEPLATLVNGSKKNREAFDAAVEAARPAGTDATAFFDTVALAADADAVMPGVDRVRLMTLHAAKGLEFAVVFVAGCEEDLVPFSGYGDRATDIDEERRLFYVAMTRAKERLFLTWAKNRTLYGKRKACTLSRFVADIEGDLKEQAEVETGRPPKDGHVQMELF</sequence>
<dbReference type="GO" id="GO:0043138">
    <property type="term" value="F:3'-5' DNA helicase activity"/>
    <property type="evidence" value="ECO:0007669"/>
    <property type="project" value="UniProtKB-EC"/>
</dbReference>
<evidence type="ECO:0000256" key="2">
    <source>
        <dbReference type="ARBA" id="ARBA00022741"/>
    </source>
</evidence>
<dbReference type="AlphaFoldDB" id="A8ZXL9"/>
<dbReference type="InterPro" id="IPR027417">
    <property type="entry name" value="P-loop_NTPase"/>
</dbReference>
<organism evidence="13 14">
    <name type="scientific">Desulfosudis oleivorans (strain DSM 6200 / JCM 39069 / Hxd3)</name>
    <name type="common">Desulfococcus oleovorans</name>
    <dbReference type="NCBI Taxonomy" id="96561"/>
    <lineage>
        <taxon>Bacteria</taxon>
        <taxon>Pseudomonadati</taxon>
        <taxon>Thermodesulfobacteriota</taxon>
        <taxon>Desulfobacteria</taxon>
        <taxon>Desulfobacterales</taxon>
        <taxon>Desulfosudaceae</taxon>
        <taxon>Desulfosudis</taxon>
    </lineage>
</organism>
<dbReference type="Pfam" id="PF00580">
    <property type="entry name" value="UvrD-helicase"/>
    <property type="match status" value="1"/>
</dbReference>
<dbReference type="PROSITE" id="PS51217">
    <property type="entry name" value="UVRD_HELICASE_CTER"/>
    <property type="match status" value="1"/>
</dbReference>
<dbReference type="Gene3D" id="3.20.20.140">
    <property type="entry name" value="Metal-dependent hydrolases"/>
    <property type="match status" value="1"/>
</dbReference>
<dbReference type="SUPFAM" id="SSF89550">
    <property type="entry name" value="PHP domain-like"/>
    <property type="match status" value="1"/>
</dbReference>
<evidence type="ECO:0000256" key="5">
    <source>
        <dbReference type="ARBA" id="ARBA00022840"/>
    </source>
</evidence>
<dbReference type="GO" id="GO:0005524">
    <property type="term" value="F:ATP binding"/>
    <property type="evidence" value="ECO:0007669"/>
    <property type="project" value="UniProtKB-UniRule"/>
</dbReference>
<proteinExistence type="inferred from homology"/>
<feature type="binding site" evidence="10">
    <location>
        <begin position="492"/>
        <end position="499"/>
    </location>
    <ligand>
        <name>ATP</name>
        <dbReference type="ChEBI" id="CHEBI:30616"/>
    </ligand>
</feature>
<dbReference type="Proteomes" id="UP000008561">
    <property type="component" value="Chromosome"/>
</dbReference>
<evidence type="ECO:0000256" key="6">
    <source>
        <dbReference type="ARBA" id="ARBA00023235"/>
    </source>
</evidence>
<dbReference type="GO" id="GO:0016887">
    <property type="term" value="F:ATP hydrolysis activity"/>
    <property type="evidence" value="ECO:0007669"/>
    <property type="project" value="RHEA"/>
</dbReference>
<evidence type="ECO:0000313" key="14">
    <source>
        <dbReference type="Proteomes" id="UP000008561"/>
    </source>
</evidence>
<dbReference type="GO" id="GO:0005829">
    <property type="term" value="C:cytosol"/>
    <property type="evidence" value="ECO:0007669"/>
    <property type="project" value="TreeGrafter"/>
</dbReference>
<dbReference type="KEGG" id="dol:Dole_1171"/>
<evidence type="ECO:0000256" key="3">
    <source>
        <dbReference type="ARBA" id="ARBA00022801"/>
    </source>
</evidence>
<dbReference type="Pfam" id="PF13361">
    <property type="entry name" value="UvrD_C"/>
    <property type="match status" value="2"/>
</dbReference>
<keyword evidence="4 10" id="KW-0347">Helicase</keyword>
<dbReference type="Gene3D" id="1.10.486.10">
    <property type="entry name" value="PCRA, domain 4"/>
    <property type="match status" value="1"/>
</dbReference>
<dbReference type="InterPro" id="IPR016195">
    <property type="entry name" value="Pol/histidinol_Pase-like"/>
</dbReference>
<dbReference type="GO" id="GO:0033202">
    <property type="term" value="C:DNA helicase complex"/>
    <property type="evidence" value="ECO:0007669"/>
    <property type="project" value="TreeGrafter"/>
</dbReference>
<evidence type="ECO:0000256" key="7">
    <source>
        <dbReference type="ARBA" id="ARBA00034617"/>
    </source>
</evidence>
<keyword evidence="5 10" id="KW-0067">ATP-binding</keyword>
<dbReference type="InterPro" id="IPR013986">
    <property type="entry name" value="DExx_box_DNA_helicase_dom_sf"/>
</dbReference>
<protein>
    <recommendedName>
        <fullName evidence="8">DNA 3'-5' helicase</fullName>
        <ecNumber evidence="8">5.6.2.4</ecNumber>
    </recommendedName>
</protein>
<dbReference type="eggNOG" id="COG1379">
    <property type="taxonomic scope" value="Bacteria"/>
</dbReference>
<keyword evidence="2 10" id="KW-0547">Nucleotide-binding</keyword>
<keyword evidence="14" id="KW-1185">Reference proteome</keyword>
<keyword evidence="6" id="KW-0413">Isomerase</keyword>
<dbReference type="CDD" id="cd18807">
    <property type="entry name" value="SF1_C_UvrD"/>
    <property type="match status" value="1"/>
</dbReference>
<dbReference type="EC" id="5.6.2.4" evidence="8"/>
<dbReference type="PROSITE" id="PS51198">
    <property type="entry name" value="UVRD_HELICASE_ATP_BIND"/>
    <property type="match status" value="1"/>
</dbReference>
<dbReference type="Gene3D" id="3.40.50.300">
    <property type="entry name" value="P-loop containing nucleotide triphosphate hydrolases"/>
    <property type="match status" value="2"/>
</dbReference>
<gene>
    <name evidence="13" type="ordered locus">Dole_1171</name>
</gene>
<dbReference type="GO" id="GO:0003677">
    <property type="term" value="F:DNA binding"/>
    <property type="evidence" value="ECO:0007669"/>
    <property type="project" value="InterPro"/>
</dbReference>
<dbReference type="eggNOG" id="COG0210">
    <property type="taxonomic scope" value="Bacteria"/>
</dbReference>
<evidence type="ECO:0000256" key="1">
    <source>
        <dbReference type="ARBA" id="ARBA00009922"/>
    </source>
</evidence>
<keyword evidence="3 10" id="KW-0378">Hydrolase</keyword>
<dbReference type="InterPro" id="IPR014017">
    <property type="entry name" value="DNA_helicase_UvrD-like_C"/>
</dbReference>
<evidence type="ECO:0000256" key="10">
    <source>
        <dbReference type="PROSITE-ProRule" id="PRU00560"/>
    </source>
</evidence>
<dbReference type="InterPro" id="IPR000212">
    <property type="entry name" value="DNA_helicase_UvrD/REP"/>
</dbReference>
<name>A8ZXL9_DESOH</name>
<comment type="catalytic activity">
    <reaction evidence="7">
        <text>Couples ATP hydrolysis with the unwinding of duplex DNA by translocating in the 3'-5' direction.</text>
        <dbReference type="EC" id="5.6.2.4"/>
    </reaction>
</comment>
<comment type="similarity">
    <text evidence="1">Belongs to the helicase family. UvrD subfamily.</text>
</comment>
<evidence type="ECO:0000259" key="11">
    <source>
        <dbReference type="PROSITE" id="PS51198"/>
    </source>
</evidence>
<feature type="domain" description="UvrD-like helicase C-terminal" evidence="12">
    <location>
        <begin position="749"/>
        <end position="1034"/>
    </location>
</feature>
<dbReference type="InterPro" id="IPR014016">
    <property type="entry name" value="UvrD-like_ATP-bd"/>
</dbReference>
<comment type="catalytic activity">
    <reaction evidence="9">
        <text>ATP + H2O = ADP + phosphate + H(+)</text>
        <dbReference type="Rhea" id="RHEA:13065"/>
        <dbReference type="ChEBI" id="CHEBI:15377"/>
        <dbReference type="ChEBI" id="CHEBI:15378"/>
        <dbReference type="ChEBI" id="CHEBI:30616"/>
        <dbReference type="ChEBI" id="CHEBI:43474"/>
        <dbReference type="ChEBI" id="CHEBI:456216"/>
        <dbReference type="EC" id="5.6.2.4"/>
    </reaction>
</comment>
<accession>A8ZXL9</accession>
<evidence type="ECO:0000256" key="8">
    <source>
        <dbReference type="ARBA" id="ARBA00034808"/>
    </source>
</evidence>
<dbReference type="CDD" id="cd19067">
    <property type="entry name" value="PfuEndoQ-like"/>
    <property type="match status" value="1"/>
</dbReference>
<dbReference type="Gene3D" id="1.10.10.160">
    <property type="match status" value="1"/>
</dbReference>